<dbReference type="EMBL" id="HBUE01354778">
    <property type="protein sequence ID" value="CAG6604968.1"/>
    <property type="molecule type" value="Transcribed_RNA"/>
</dbReference>
<feature type="repeat" description="WD" evidence="1">
    <location>
        <begin position="577"/>
        <end position="611"/>
    </location>
</feature>
<feature type="repeat" description="WD" evidence="1">
    <location>
        <begin position="487"/>
        <end position="527"/>
    </location>
</feature>
<evidence type="ECO:0000256" key="2">
    <source>
        <dbReference type="SAM" id="MobiDB-lite"/>
    </source>
</evidence>
<dbReference type="AlphaFoldDB" id="A0A8D8LE76"/>
<accession>A0A8D8LE76</accession>
<dbReference type="InterPro" id="IPR001680">
    <property type="entry name" value="WD40_rpt"/>
</dbReference>
<dbReference type="PROSITE" id="PS50294">
    <property type="entry name" value="WD_REPEATS_REGION"/>
    <property type="match status" value="2"/>
</dbReference>
<reference evidence="3" key="1">
    <citation type="submission" date="2021-05" db="EMBL/GenBank/DDBJ databases">
        <authorList>
            <person name="Alioto T."/>
            <person name="Alioto T."/>
            <person name="Gomez Garrido J."/>
        </authorList>
    </citation>
    <scope>NUCLEOTIDE SEQUENCE</scope>
</reference>
<dbReference type="EMBL" id="HBUE01247594">
    <property type="protein sequence ID" value="CAG6552633.1"/>
    <property type="molecule type" value="Transcribed_RNA"/>
</dbReference>
<dbReference type="Pfam" id="PF00400">
    <property type="entry name" value="WD40"/>
    <property type="match status" value="4"/>
</dbReference>
<dbReference type="SMART" id="SM00320">
    <property type="entry name" value="WD40"/>
    <property type="match status" value="7"/>
</dbReference>
<evidence type="ECO:0000256" key="1">
    <source>
        <dbReference type="PROSITE-ProRule" id="PRU00221"/>
    </source>
</evidence>
<dbReference type="PROSITE" id="PS50082">
    <property type="entry name" value="WD_REPEATS_2"/>
    <property type="match status" value="4"/>
</dbReference>
<dbReference type="InterPro" id="IPR036322">
    <property type="entry name" value="WD40_repeat_dom_sf"/>
</dbReference>
<dbReference type="CDD" id="cd00200">
    <property type="entry name" value="WD40"/>
    <property type="match status" value="1"/>
</dbReference>
<dbReference type="PANTHER" id="PTHR19863:SF5">
    <property type="entry name" value="WD REPEAT-CONTAINING PROTEIN 47"/>
    <property type="match status" value="1"/>
</dbReference>
<dbReference type="SUPFAM" id="SSF50978">
    <property type="entry name" value="WD40 repeat-like"/>
    <property type="match status" value="1"/>
</dbReference>
<feature type="repeat" description="WD" evidence="1">
    <location>
        <begin position="393"/>
        <end position="434"/>
    </location>
</feature>
<protein>
    <submittedName>
        <fullName evidence="3">WD repeat-containing protein 47</fullName>
    </submittedName>
</protein>
<keyword evidence="1" id="KW-0853">WD repeat</keyword>
<dbReference type="InterPro" id="IPR015943">
    <property type="entry name" value="WD40/YVTN_repeat-like_dom_sf"/>
</dbReference>
<dbReference type="InterPro" id="IPR040067">
    <property type="entry name" value="WDR47"/>
</dbReference>
<evidence type="ECO:0000313" key="3">
    <source>
        <dbReference type="EMBL" id="CAG6604968.1"/>
    </source>
</evidence>
<organism evidence="3">
    <name type="scientific">Culex pipiens</name>
    <name type="common">House mosquito</name>
    <dbReference type="NCBI Taxonomy" id="7175"/>
    <lineage>
        <taxon>Eukaryota</taxon>
        <taxon>Metazoa</taxon>
        <taxon>Ecdysozoa</taxon>
        <taxon>Arthropoda</taxon>
        <taxon>Hexapoda</taxon>
        <taxon>Insecta</taxon>
        <taxon>Pterygota</taxon>
        <taxon>Neoptera</taxon>
        <taxon>Endopterygota</taxon>
        <taxon>Diptera</taxon>
        <taxon>Nematocera</taxon>
        <taxon>Culicoidea</taxon>
        <taxon>Culicidae</taxon>
        <taxon>Culicinae</taxon>
        <taxon>Culicini</taxon>
        <taxon>Culex</taxon>
        <taxon>Culex</taxon>
    </lineage>
</organism>
<proteinExistence type="predicted"/>
<name>A0A8D8LE76_CULPI</name>
<feature type="region of interest" description="Disordered" evidence="2">
    <location>
        <begin position="124"/>
        <end position="183"/>
    </location>
</feature>
<feature type="repeat" description="WD" evidence="1">
    <location>
        <begin position="623"/>
        <end position="659"/>
    </location>
</feature>
<dbReference type="PANTHER" id="PTHR19863">
    <property type="entry name" value="NEMITIN (NEURONAL ENRICHED MAP INTERACTING PROTEIN) HOMOLOG"/>
    <property type="match status" value="1"/>
</dbReference>
<feature type="compositionally biased region" description="Low complexity" evidence="2">
    <location>
        <begin position="168"/>
        <end position="181"/>
    </location>
</feature>
<sequence length="659" mass="72827">MAHHHQHHRSCGVDKQLRKIDEIFMNQKENEVRIVESRTSHNCSVHGSHRRGSVCSLAATAASKKRDYVVGSSMADLRRPSYGSIYNVGREEEMAKRKARLANRNSIAHFGDLYSASSLGANRFNPDRRRDSLPVLNKPVRPMEHPSDFPSMLRTTSVSTVDLRRKPSVTTRSSTASKRSSLNLDDHHIHLPFATSTGKLHSILKNKASSPSKDSETSTSDQDLCDLTKRLSFDSGIAKQPLLSNRRNSNDSSYSSYSRRISIDSLDARRNSRRFSDVSSMFGAGDEDTGSTCGTTGGGIDLDRIRLLNRNFSNSFGGASGDKRESDQNRPKFVAVTSLEDVQAVRCAEFHPNGRIYAVGSNSKTFRICEYPPLSEIREDHTTYQPTVLFKRTKHHKGSIYCMAWSPVGDLIATGSNDKTVKLMRFNENQKQLEGQEIELTMHDGTVRDLCFLEDTSNKSSLLISGGAGDCKIYVTDCETSTPFQALSGHGGHVLSLYNWGSVMFVSGSMDKSVRFWDLRTRGCVNMVTPATSPGSRQGSPVAAVCVDPSGRLLVSGHEDSSCVLYDIRGNRPIQCFKPHASDVRSIRFSPSAYYLLTAGYDNKLVLTDLQGDLTMPLPSVVVAQHADKVISGRWHPVDFSFLSTSADKTATLWALPPI</sequence>
<dbReference type="Gene3D" id="2.130.10.10">
    <property type="entry name" value="YVTN repeat-like/Quinoprotein amine dehydrogenase"/>
    <property type="match status" value="2"/>
</dbReference>